<evidence type="ECO:0000256" key="1">
    <source>
        <dbReference type="SAM" id="MobiDB-lite"/>
    </source>
</evidence>
<dbReference type="Gene3D" id="3.40.50.1820">
    <property type="entry name" value="alpha/beta hydrolase"/>
    <property type="match status" value="1"/>
</dbReference>
<keyword evidence="4" id="KW-1185">Reference proteome</keyword>
<dbReference type="Proteomes" id="UP000008363">
    <property type="component" value="Unassembled WGS sequence"/>
</dbReference>
<proteinExistence type="predicted"/>
<protein>
    <recommendedName>
        <fullName evidence="2">AB hydrolase-1 domain-containing protein</fullName>
    </recommendedName>
</protein>
<dbReference type="RefSeq" id="WP_006330411.1">
    <property type="nucleotide sequence ID" value="NZ_BAHC01000038.1"/>
</dbReference>
<evidence type="ECO:0000259" key="2">
    <source>
        <dbReference type="Pfam" id="PF00561"/>
    </source>
</evidence>
<accession>K6W965</accession>
<dbReference type="Pfam" id="PF00561">
    <property type="entry name" value="Abhydrolase_1"/>
    <property type="match status" value="1"/>
</dbReference>
<evidence type="ECO:0000313" key="4">
    <source>
        <dbReference type="Proteomes" id="UP000008363"/>
    </source>
</evidence>
<dbReference type="InterPro" id="IPR029058">
    <property type="entry name" value="AB_hydrolase_fold"/>
</dbReference>
<name>K6W965_9ACTN</name>
<dbReference type="InterPro" id="IPR000073">
    <property type="entry name" value="AB_hydrolase_1"/>
</dbReference>
<dbReference type="EMBL" id="BAHC01000038">
    <property type="protein sequence ID" value="GAB88747.1"/>
    <property type="molecule type" value="Genomic_DNA"/>
</dbReference>
<dbReference type="SUPFAM" id="SSF53474">
    <property type="entry name" value="alpha/beta-Hydrolases"/>
    <property type="match status" value="1"/>
</dbReference>
<evidence type="ECO:0000313" key="3">
    <source>
        <dbReference type="EMBL" id="GAB88747.1"/>
    </source>
</evidence>
<comment type="caution">
    <text evidence="3">The sequence shown here is derived from an EMBL/GenBank/DDBJ whole genome shotgun (WGS) entry which is preliminary data.</text>
</comment>
<feature type="domain" description="AB hydrolase-1" evidence="2">
    <location>
        <begin position="93"/>
        <end position="172"/>
    </location>
</feature>
<gene>
    <name evidence="3" type="ORF">GORHZ_038_00170</name>
</gene>
<dbReference type="AlphaFoldDB" id="K6W965"/>
<dbReference type="GO" id="GO:0003824">
    <property type="term" value="F:catalytic activity"/>
    <property type="evidence" value="ECO:0007669"/>
    <property type="project" value="UniProtKB-ARBA"/>
</dbReference>
<sequence>MSQHPEHGGHAPAVSHTTWKPEGHRTAHEVLALTGAVRTVGRGVPQPPVSSRTPVLLIPGFLAGDWSLRSMSRRLRQAGHRTYKSGIRSNIGCTSATVDMLERRVEDVAGEAGPISIVGHSRGGTLARLLATRRPDLVRGIVTLGSPLTTQFAASTHVLRVAEEIARRNQNDRPTALNVGCLRGSCAESTAAALAEPMPAGTSFTSIYSRTDGIVRWHACLDPSAQTFEVCSTHNGMAVNRSVIRLVEGRLATL</sequence>
<organism evidence="3 4">
    <name type="scientific">Gordonia rhizosphera NBRC 16068</name>
    <dbReference type="NCBI Taxonomy" id="1108045"/>
    <lineage>
        <taxon>Bacteria</taxon>
        <taxon>Bacillati</taxon>
        <taxon>Actinomycetota</taxon>
        <taxon>Actinomycetes</taxon>
        <taxon>Mycobacteriales</taxon>
        <taxon>Gordoniaceae</taxon>
        <taxon>Gordonia</taxon>
    </lineage>
</organism>
<dbReference type="STRING" id="1108045.GORHZ_038_00170"/>
<feature type="region of interest" description="Disordered" evidence="1">
    <location>
        <begin position="1"/>
        <end position="22"/>
    </location>
</feature>
<dbReference type="eggNOG" id="COG1073">
    <property type="taxonomic scope" value="Bacteria"/>
</dbReference>
<dbReference type="OrthoDB" id="345573at2"/>
<reference evidence="3 4" key="1">
    <citation type="submission" date="2012-08" db="EMBL/GenBank/DDBJ databases">
        <title>Whole genome shotgun sequence of Gordonia rhizosphera NBRC 16068.</title>
        <authorList>
            <person name="Takarada H."/>
            <person name="Isaki S."/>
            <person name="Hosoyama A."/>
            <person name="Tsuchikane K."/>
            <person name="Katsumata H."/>
            <person name="Baba S."/>
            <person name="Ohji S."/>
            <person name="Yamazaki S."/>
            <person name="Fujita N."/>
        </authorList>
    </citation>
    <scope>NUCLEOTIDE SEQUENCE [LARGE SCALE GENOMIC DNA]</scope>
    <source>
        <strain evidence="3 4">NBRC 16068</strain>
    </source>
</reference>